<dbReference type="RefSeq" id="WP_337322080.1">
    <property type="nucleotide sequence ID" value="NZ_JBBDGN010000027.1"/>
</dbReference>
<organism evidence="1 2">
    <name type="scientific">Microbacterium istanbulense</name>
    <dbReference type="NCBI Taxonomy" id="3122049"/>
    <lineage>
        <taxon>Bacteria</taxon>
        <taxon>Bacillati</taxon>
        <taxon>Actinomycetota</taxon>
        <taxon>Actinomycetes</taxon>
        <taxon>Micrococcales</taxon>
        <taxon>Microbacteriaceae</taxon>
        <taxon>Microbacterium</taxon>
    </lineage>
</organism>
<evidence type="ECO:0000313" key="2">
    <source>
        <dbReference type="Proteomes" id="UP001366085"/>
    </source>
</evidence>
<comment type="caution">
    <text evidence="1">The sequence shown here is derived from an EMBL/GenBank/DDBJ whole genome shotgun (WGS) entry which is preliminary data.</text>
</comment>
<sequence length="206" mass="22237">MTDLRAELLGGTGARSLVPPYRMLIPAGWQAYDMSVEDENALTGAATARLRSAGRADLAAGLTRQVKDAMASLRQQKAFCYALAGEASPTWVLGSASLIGTRRDATPELPLDAIVQNAVTAYGGAPLGGDERFVRWTERRTATIDGEVVATTMINYMTPIPGSRRTQAVHWVVNVAHAPELAEDDPALLAWNLLFDTHVASFTWVR</sequence>
<dbReference type="EMBL" id="JBBDGN010000027">
    <property type="protein sequence ID" value="MEJ1093027.1"/>
    <property type="molecule type" value="Genomic_DNA"/>
</dbReference>
<name>A0ABU8LRR6_9MICO</name>
<protein>
    <submittedName>
        <fullName evidence="1">Uncharacterized protein</fullName>
    </submittedName>
</protein>
<proteinExistence type="predicted"/>
<accession>A0ABU8LRR6</accession>
<reference evidence="1 2" key="1">
    <citation type="submission" date="2024-02" db="EMBL/GenBank/DDBJ databases">
        <authorList>
            <person name="Saticioglu I.B."/>
        </authorList>
    </citation>
    <scope>NUCLEOTIDE SEQUENCE [LARGE SCALE GENOMIC DNA]</scope>
    <source>
        <strain evidence="1 2">Mu-43</strain>
    </source>
</reference>
<evidence type="ECO:0000313" key="1">
    <source>
        <dbReference type="EMBL" id="MEJ1093027.1"/>
    </source>
</evidence>
<gene>
    <name evidence="1" type="ORF">WDU93_15180</name>
</gene>
<keyword evidence="2" id="KW-1185">Reference proteome</keyword>
<dbReference type="Proteomes" id="UP001366085">
    <property type="component" value="Unassembled WGS sequence"/>
</dbReference>